<evidence type="ECO:0000256" key="1">
    <source>
        <dbReference type="SAM" id="MobiDB-lite"/>
    </source>
</evidence>
<accession>A0A918ZPT2</accession>
<feature type="compositionally biased region" description="Basic and acidic residues" evidence="1">
    <location>
        <begin position="31"/>
        <end position="40"/>
    </location>
</feature>
<reference evidence="2" key="1">
    <citation type="journal article" date="2014" name="Int. J. Syst. Evol. Microbiol.">
        <title>Complete genome sequence of Corynebacterium casei LMG S-19264T (=DSM 44701T), isolated from a smear-ripened cheese.</title>
        <authorList>
            <consortium name="US DOE Joint Genome Institute (JGI-PGF)"/>
            <person name="Walter F."/>
            <person name="Albersmeier A."/>
            <person name="Kalinowski J."/>
            <person name="Ruckert C."/>
        </authorList>
    </citation>
    <scope>NUCLEOTIDE SEQUENCE</scope>
    <source>
        <strain evidence="2">JCM 4784</strain>
    </source>
</reference>
<reference evidence="2" key="2">
    <citation type="submission" date="2020-09" db="EMBL/GenBank/DDBJ databases">
        <authorList>
            <person name="Sun Q."/>
            <person name="Ohkuma M."/>
        </authorList>
    </citation>
    <scope>NUCLEOTIDE SEQUENCE</scope>
    <source>
        <strain evidence="2">JCM 4784</strain>
    </source>
</reference>
<gene>
    <name evidence="2" type="ORF">GCM10018785_35680</name>
</gene>
<comment type="caution">
    <text evidence="2">The sequence shown here is derived from an EMBL/GenBank/DDBJ whole genome shotgun (WGS) entry which is preliminary data.</text>
</comment>
<protein>
    <submittedName>
        <fullName evidence="2">Uncharacterized protein</fullName>
    </submittedName>
</protein>
<proteinExistence type="predicted"/>
<dbReference type="EMBL" id="BNBT01000049">
    <property type="protein sequence ID" value="GHE63664.1"/>
    <property type="molecule type" value="Genomic_DNA"/>
</dbReference>
<dbReference type="AlphaFoldDB" id="A0A918ZPT2"/>
<keyword evidence="3" id="KW-1185">Reference proteome</keyword>
<name>A0A918ZPT2_9ACTN</name>
<sequence>MGRPIQQRGAPEARPPRQHERAAAPGPHPVHQADDGREFRLPPVQPWRESHGGRFGHGCHATAA</sequence>
<evidence type="ECO:0000313" key="3">
    <source>
        <dbReference type="Proteomes" id="UP000608024"/>
    </source>
</evidence>
<evidence type="ECO:0000313" key="2">
    <source>
        <dbReference type="EMBL" id="GHE63664.1"/>
    </source>
</evidence>
<feature type="region of interest" description="Disordered" evidence="1">
    <location>
        <begin position="1"/>
        <end position="64"/>
    </location>
</feature>
<organism evidence="2 3">
    <name type="scientific">Streptomyces longispororuber</name>
    <dbReference type="NCBI Taxonomy" id="68230"/>
    <lineage>
        <taxon>Bacteria</taxon>
        <taxon>Bacillati</taxon>
        <taxon>Actinomycetota</taxon>
        <taxon>Actinomycetes</taxon>
        <taxon>Kitasatosporales</taxon>
        <taxon>Streptomycetaceae</taxon>
        <taxon>Streptomyces</taxon>
    </lineage>
</organism>
<dbReference type="Proteomes" id="UP000608024">
    <property type="component" value="Unassembled WGS sequence"/>
</dbReference>